<gene>
    <name evidence="1" type="ORF">PCOR1329_LOCUS68950</name>
</gene>
<proteinExistence type="predicted"/>
<dbReference type="Proteomes" id="UP001189429">
    <property type="component" value="Unassembled WGS sequence"/>
</dbReference>
<evidence type="ECO:0000313" key="2">
    <source>
        <dbReference type="Proteomes" id="UP001189429"/>
    </source>
</evidence>
<keyword evidence="2" id="KW-1185">Reference proteome</keyword>
<dbReference type="EMBL" id="CAUYUJ010019026">
    <property type="protein sequence ID" value="CAK0888101.1"/>
    <property type="molecule type" value="Genomic_DNA"/>
</dbReference>
<evidence type="ECO:0000313" key="1">
    <source>
        <dbReference type="EMBL" id="CAK0888101.1"/>
    </source>
</evidence>
<accession>A0ABN9WRB9</accession>
<protein>
    <submittedName>
        <fullName evidence="1">Uncharacterized protein</fullName>
    </submittedName>
</protein>
<name>A0ABN9WRB9_9DINO</name>
<reference evidence="1" key="1">
    <citation type="submission" date="2023-10" db="EMBL/GenBank/DDBJ databases">
        <authorList>
            <person name="Chen Y."/>
            <person name="Shah S."/>
            <person name="Dougan E. K."/>
            <person name="Thang M."/>
            <person name="Chan C."/>
        </authorList>
    </citation>
    <scope>NUCLEOTIDE SEQUENCE [LARGE SCALE GENOMIC DNA]</scope>
</reference>
<sequence>PRWLNGRPEGGRATAAGRWPLAPQLASPRWSPPLLVLVLADRSALAEVACAVGADEDASLLQHPRVLAVGRHRGAAQGKNATCFISMCGCPADGAMTVFGRCVDWQCTYERGAIPNAWCNQADGQCGRCNGVWCGSAGAAQD</sequence>
<comment type="caution">
    <text evidence="1">The sequence shown here is derived from an EMBL/GenBank/DDBJ whole genome shotgun (WGS) entry which is preliminary data.</text>
</comment>
<organism evidence="1 2">
    <name type="scientific">Prorocentrum cordatum</name>
    <dbReference type="NCBI Taxonomy" id="2364126"/>
    <lineage>
        <taxon>Eukaryota</taxon>
        <taxon>Sar</taxon>
        <taxon>Alveolata</taxon>
        <taxon>Dinophyceae</taxon>
        <taxon>Prorocentrales</taxon>
        <taxon>Prorocentraceae</taxon>
        <taxon>Prorocentrum</taxon>
    </lineage>
</organism>
<feature type="non-terminal residue" evidence="1">
    <location>
        <position position="1"/>
    </location>
</feature>